<keyword evidence="2" id="KW-1185">Reference proteome</keyword>
<proteinExistence type="predicted"/>
<protein>
    <submittedName>
        <fullName evidence="1">Uncharacterized protein</fullName>
    </submittedName>
</protein>
<organism evidence="1 2">
    <name type="scientific">Vibrio phage Vp_R1</name>
    <dbReference type="NCBI Taxonomy" id="2059867"/>
    <lineage>
        <taxon>Viruses</taxon>
        <taxon>Duplodnaviria</taxon>
        <taxon>Heunggongvirae</taxon>
        <taxon>Uroviricota</taxon>
        <taxon>Caudoviricetes</taxon>
        <taxon>Grimontviridae</taxon>
        <taxon>Dalianvirus</taxon>
        <taxon>Dalianvirus R1</taxon>
    </lineage>
</organism>
<reference evidence="1 2" key="1">
    <citation type="submission" date="2017-12" db="EMBL/GenBank/DDBJ databases">
        <title>Genomic analysis of a novel phage Vp_R1 lytic to Vibrio parahaemolyticus.</title>
        <authorList>
            <person name="Ren H."/>
            <person name="Li Z."/>
        </authorList>
    </citation>
    <scope>NUCLEOTIDE SEQUENCE [LARGE SCALE GENOMIC DNA]</scope>
</reference>
<evidence type="ECO:0000313" key="1">
    <source>
        <dbReference type="EMBL" id="AUG88443.1"/>
    </source>
</evidence>
<dbReference type="EMBL" id="MG603697">
    <property type="protein sequence ID" value="AUG88443.1"/>
    <property type="molecule type" value="Genomic_DNA"/>
</dbReference>
<sequence>MAVVNFYRKESPEIVVASVLNGTILKAEEDLSDIQKIKRNIRNGVIIPCGATHLLKGGATNNPFTTDLYVNLKSNKELFIFKTFPTFHWVISVHARRQILDSINKGDYGYVLS</sequence>
<evidence type="ECO:0000313" key="2">
    <source>
        <dbReference type="Proteomes" id="UP000240283"/>
    </source>
</evidence>
<name>A0A2H5BQ30_9CAUD</name>
<accession>A0A2H5BQ30</accession>
<gene>
    <name evidence="1" type="ORF">VPR_079</name>
</gene>
<dbReference type="Proteomes" id="UP000240283">
    <property type="component" value="Segment"/>
</dbReference>